<evidence type="ECO:0000313" key="2">
    <source>
        <dbReference type="EMBL" id="GMG85817.1"/>
    </source>
</evidence>
<gene>
    <name evidence="2" type="ORF">MNKW57_01380</name>
</gene>
<dbReference type="EMBL" id="BSYJ01000001">
    <property type="protein sequence ID" value="GMG85817.1"/>
    <property type="molecule type" value="Genomic_DNA"/>
</dbReference>
<name>A0ABQ6LUQ3_9GAMM</name>
<dbReference type="InterPro" id="IPR036412">
    <property type="entry name" value="HAD-like_sf"/>
</dbReference>
<dbReference type="Proteomes" id="UP001224392">
    <property type="component" value="Unassembled WGS sequence"/>
</dbReference>
<accession>A0ABQ6LUQ3</accession>
<dbReference type="Pfam" id="PF12710">
    <property type="entry name" value="HAD"/>
    <property type="match status" value="1"/>
</dbReference>
<keyword evidence="2" id="KW-0378">Hydrolase</keyword>
<reference evidence="2 3" key="1">
    <citation type="submission" date="2023-04" db="EMBL/GenBank/DDBJ databases">
        <title>Marinobulbifer ophiurae gen. nov., sp. Nov., isolate from tissue of brittle star Ophioplocus japonicus.</title>
        <authorList>
            <person name="Kawano K."/>
            <person name="Sawayama S."/>
            <person name="Nakagawa S."/>
        </authorList>
    </citation>
    <scope>NUCLEOTIDE SEQUENCE [LARGE SCALE GENOMIC DNA]</scope>
    <source>
        <strain evidence="2 3">NKW57</strain>
    </source>
</reference>
<proteinExistence type="predicted"/>
<dbReference type="GO" id="GO:0016787">
    <property type="term" value="F:hydrolase activity"/>
    <property type="evidence" value="ECO:0007669"/>
    <property type="project" value="UniProtKB-KW"/>
</dbReference>
<keyword evidence="1" id="KW-0732">Signal</keyword>
<dbReference type="SUPFAM" id="SSF56784">
    <property type="entry name" value="HAD-like"/>
    <property type="match status" value="1"/>
</dbReference>
<feature type="chain" id="PRO_5046299688" evidence="1">
    <location>
        <begin position="23"/>
        <end position="326"/>
    </location>
</feature>
<keyword evidence="3" id="KW-1185">Reference proteome</keyword>
<dbReference type="PANTHER" id="PTHR43344">
    <property type="entry name" value="PHOSPHOSERINE PHOSPHATASE"/>
    <property type="match status" value="1"/>
</dbReference>
<comment type="caution">
    <text evidence="2">The sequence shown here is derived from an EMBL/GenBank/DDBJ whole genome shotgun (WGS) entry which is preliminary data.</text>
</comment>
<evidence type="ECO:0000313" key="3">
    <source>
        <dbReference type="Proteomes" id="UP001224392"/>
    </source>
</evidence>
<protein>
    <submittedName>
        <fullName evidence="2">HAD family hydrolase</fullName>
    </submittedName>
</protein>
<organism evidence="2 3">
    <name type="scientific">Biformimicrobium ophioploci</name>
    <dbReference type="NCBI Taxonomy" id="3036711"/>
    <lineage>
        <taxon>Bacteria</taxon>
        <taxon>Pseudomonadati</taxon>
        <taxon>Pseudomonadota</taxon>
        <taxon>Gammaproteobacteria</taxon>
        <taxon>Cellvibrionales</taxon>
        <taxon>Microbulbiferaceae</taxon>
        <taxon>Biformimicrobium</taxon>
    </lineage>
</organism>
<feature type="signal peptide" evidence="1">
    <location>
        <begin position="1"/>
        <end position="22"/>
    </location>
</feature>
<evidence type="ECO:0000256" key="1">
    <source>
        <dbReference type="SAM" id="SignalP"/>
    </source>
</evidence>
<dbReference type="Gene3D" id="3.40.50.1000">
    <property type="entry name" value="HAD superfamily/HAD-like"/>
    <property type="match status" value="1"/>
</dbReference>
<dbReference type="InterPro" id="IPR023214">
    <property type="entry name" value="HAD_sf"/>
</dbReference>
<dbReference type="RefSeq" id="WP_285762346.1">
    <property type="nucleotide sequence ID" value="NZ_BSYJ01000001.1"/>
</dbReference>
<dbReference type="InterPro" id="IPR050582">
    <property type="entry name" value="HAD-like_SerB"/>
</dbReference>
<sequence length="326" mass="37053">MRVSVRLFHTLLLLTMAAFAYAGPLDSWQDTDARQAIVEFVEKTTQEGSPDFVPPRDRIAVFDNDGTLWAEQPVYFQLMFAIDRLRLLAEKHPARAEQEPYKTVLGGDLKKVLHESSIATILDIVTESHSGMTAAQFDRIARDWIKNARHPTKEKPFTGMVYQPMLELLEYLRAHGYKTFIASGGGRAFMRAWVEETYGIPPEQVIGSSVELEYKVIDGKPSLVRKREIGFLDDKEGKPVGIYRRIGRKPVIAFGNSDGDREMLEWTASREGPSLVGIIHHTDSAREWAYDRDSKIGKLDKALEQAGKENWLVVDMAKDWKRVFPD</sequence>
<dbReference type="CDD" id="cd01427">
    <property type="entry name" value="HAD_like"/>
    <property type="match status" value="1"/>
</dbReference>